<keyword evidence="1" id="KW-1133">Transmembrane helix</keyword>
<evidence type="ECO:0000256" key="1">
    <source>
        <dbReference type="SAM" id="Phobius"/>
    </source>
</evidence>
<feature type="transmembrane region" description="Helical" evidence="1">
    <location>
        <begin position="88"/>
        <end position="105"/>
    </location>
</feature>
<feature type="transmembrane region" description="Helical" evidence="1">
    <location>
        <begin position="321"/>
        <end position="341"/>
    </location>
</feature>
<evidence type="ECO:0008006" key="4">
    <source>
        <dbReference type="Google" id="ProtNLM"/>
    </source>
</evidence>
<accession>A0A2S8FL97</accession>
<organism evidence="2 3">
    <name type="scientific">Blastopirellula marina</name>
    <dbReference type="NCBI Taxonomy" id="124"/>
    <lineage>
        <taxon>Bacteria</taxon>
        <taxon>Pseudomonadati</taxon>
        <taxon>Planctomycetota</taxon>
        <taxon>Planctomycetia</taxon>
        <taxon>Pirellulales</taxon>
        <taxon>Pirellulaceae</taxon>
        <taxon>Blastopirellula</taxon>
    </lineage>
</organism>
<comment type="caution">
    <text evidence="2">The sequence shown here is derived from an EMBL/GenBank/DDBJ whole genome shotgun (WGS) entry which is preliminary data.</text>
</comment>
<evidence type="ECO:0000313" key="2">
    <source>
        <dbReference type="EMBL" id="PQO32800.1"/>
    </source>
</evidence>
<protein>
    <recommendedName>
        <fullName evidence="4">Glycosyltransferase RgtA/B/C/D-like domain-containing protein</fullName>
    </recommendedName>
</protein>
<feature type="transmembrane region" description="Helical" evidence="1">
    <location>
        <begin position="288"/>
        <end position="309"/>
    </location>
</feature>
<feature type="transmembrane region" description="Helical" evidence="1">
    <location>
        <begin position="353"/>
        <end position="371"/>
    </location>
</feature>
<keyword evidence="1" id="KW-0812">Transmembrane</keyword>
<proteinExistence type="predicted"/>
<dbReference type="EMBL" id="PUHY01000012">
    <property type="protein sequence ID" value="PQO32800.1"/>
    <property type="molecule type" value="Genomic_DNA"/>
</dbReference>
<reference evidence="2 3" key="1">
    <citation type="submission" date="2018-02" db="EMBL/GenBank/DDBJ databases">
        <title>Comparative genomes isolates from brazilian mangrove.</title>
        <authorList>
            <person name="Araujo J.E."/>
            <person name="Taketani R.G."/>
            <person name="Silva M.C.P."/>
            <person name="Loureco M.V."/>
            <person name="Andreote F.D."/>
        </authorList>
    </citation>
    <scope>NUCLEOTIDE SEQUENCE [LARGE SCALE GENOMIC DNA]</scope>
    <source>
        <strain evidence="2 3">Hex-1 MGV</strain>
    </source>
</reference>
<evidence type="ECO:0000313" key="3">
    <source>
        <dbReference type="Proteomes" id="UP000238322"/>
    </source>
</evidence>
<feature type="transmembrane region" description="Helical" evidence="1">
    <location>
        <begin position="383"/>
        <end position="408"/>
    </location>
</feature>
<dbReference type="Proteomes" id="UP000238322">
    <property type="component" value="Unassembled WGS sequence"/>
</dbReference>
<sequence>MHVLQKEPGVISPAVRSKLLLSLLIIVVLLGLYWPVMQAVYGAADDFPTFFPVDDHIPRIYRADGRPILELLLYLVSGFIRQLADLRLLRGISVLGIGLLCVALFQATRRLFPRPEYRLAVCISIGALPTLVVFAAWATVWSYSWGAMLAVVAGMICWRGCRLRESNAFSKAIFCWLASTIFLVLIFWTYQPLVSWFWIVGVIAVLDDRFLRNRFYRRECAWFVAAGFVQMATCFVALKAFIFLSGVEAKSRVQLLSDPVAKVLALGRTTVTMVLDQWQVVDVDRKPFMLLIAALAGLIILAGFIVALARPSIRSRVSVRMRLLWLGAIACCFALSHVHGLAADVNVKNYRTIGALCVCTTILLAWSLRLITESVFRGERGRLVLRIVAGWLLIVSLGMAQANVVHYWTSPFPRGYAYLVEQLEEKLTPNTRRIHLIRQTVDDGIVTERAMHAFGRPLTEPEWVMPGIVIAALRDIRQEQIDLNLQLEYSDSLGPGDAPEGDDVVVIDMRELTKFRSGYEANSP</sequence>
<dbReference type="AlphaFoldDB" id="A0A2S8FL97"/>
<keyword evidence="1" id="KW-0472">Membrane</keyword>
<feature type="transmembrane region" description="Helical" evidence="1">
    <location>
        <begin position="117"/>
        <end position="137"/>
    </location>
</feature>
<feature type="transmembrane region" description="Helical" evidence="1">
    <location>
        <begin position="20"/>
        <end position="41"/>
    </location>
</feature>
<feature type="transmembrane region" description="Helical" evidence="1">
    <location>
        <begin position="223"/>
        <end position="244"/>
    </location>
</feature>
<name>A0A2S8FL97_9BACT</name>
<gene>
    <name evidence="2" type="ORF">C5Y83_21685</name>
</gene>